<evidence type="ECO:0000256" key="4">
    <source>
        <dbReference type="ARBA" id="ARBA00022729"/>
    </source>
</evidence>
<keyword evidence="4 9" id="KW-0732">Signal</keyword>
<dbReference type="PRINTS" id="PR00811">
    <property type="entry name" value="BCTERIALGSPD"/>
</dbReference>
<dbReference type="RefSeq" id="WP_106729162.1">
    <property type="nucleotide sequence ID" value="NZ_PXYG01000002.1"/>
</dbReference>
<dbReference type="PANTHER" id="PTHR30604">
    <property type="entry name" value="PROTEIN TRANSPORT PROTEIN HOFQ"/>
    <property type="match status" value="1"/>
</dbReference>
<evidence type="ECO:0000256" key="9">
    <source>
        <dbReference type="SAM" id="SignalP"/>
    </source>
</evidence>
<evidence type="ECO:0000256" key="5">
    <source>
        <dbReference type="ARBA" id="ARBA00022927"/>
    </source>
</evidence>
<evidence type="ECO:0000313" key="11">
    <source>
        <dbReference type="EMBL" id="PSJ46547.1"/>
    </source>
</evidence>
<dbReference type="Pfam" id="PF11741">
    <property type="entry name" value="AMIN"/>
    <property type="match status" value="1"/>
</dbReference>
<keyword evidence="3 8" id="KW-0813">Transport</keyword>
<feature type="signal peptide" evidence="9">
    <location>
        <begin position="1"/>
        <end position="25"/>
    </location>
</feature>
<keyword evidence="7" id="KW-0998">Cell outer membrane</keyword>
<dbReference type="Gene3D" id="3.30.1370.120">
    <property type="match status" value="1"/>
</dbReference>
<evidence type="ECO:0000256" key="7">
    <source>
        <dbReference type="ARBA" id="ARBA00023237"/>
    </source>
</evidence>
<name>A0A2P7R8I9_9GAMM</name>
<dbReference type="GO" id="GO:0009279">
    <property type="term" value="C:cell outer membrane"/>
    <property type="evidence" value="ECO:0007669"/>
    <property type="project" value="UniProtKB-SubCell"/>
</dbReference>
<dbReference type="InterPro" id="IPR038591">
    <property type="entry name" value="NolW-like_sf"/>
</dbReference>
<dbReference type="AlphaFoldDB" id="A0A2P7R8I9"/>
<dbReference type="InterPro" id="IPR011662">
    <property type="entry name" value="Secretin/TonB_short_N"/>
</dbReference>
<dbReference type="Proteomes" id="UP000240243">
    <property type="component" value="Unassembled WGS sequence"/>
</dbReference>
<dbReference type="Gene3D" id="2.60.40.3470">
    <property type="match status" value="1"/>
</dbReference>
<protein>
    <submittedName>
        <fullName evidence="11">Type IV pilus secretin PilQ</fullName>
    </submittedName>
</protein>
<feature type="chain" id="PRO_5015167412" evidence="9">
    <location>
        <begin position="26"/>
        <end position="675"/>
    </location>
</feature>
<keyword evidence="6" id="KW-0472">Membrane</keyword>
<dbReference type="Gene3D" id="3.30.1370.130">
    <property type="match status" value="1"/>
</dbReference>
<dbReference type="InterPro" id="IPR021731">
    <property type="entry name" value="AMIN_dom"/>
</dbReference>
<comment type="subcellular location">
    <subcellularLocation>
        <location evidence="1 8">Cell outer membrane</location>
    </subcellularLocation>
</comment>
<dbReference type="GO" id="GO:0009306">
    <property type="term" value="P:protein secretion"/>
    <property type="evidence" value="ECO:0007669"/>
    <property type="project" value="InterPro"/>
</dbReference>
<dbReference type="PROSITE" id="PS00875">
    <property type="entry name" value="T2SP_D"/>
    <property type="match status" value="1"/>
</dbReference>
<accession>A0A2P7R8I9</accession>
<feature type="domain" description="Secretin/TonB short N-terminal" evidence="10">
    <location>
        <begin position="289"/>
        <end position="337"/>
    </location>
</feature>
<comment type="similarity">
    <text evidence="2">Belongs to the bacterial secretin family. PilQ subfamily.</text>
</comment>
<dbReference type="EMBL" id="PXYG01000002">
    <property type="protein sequence ID" value="PSJ46547.1"/>
    <property type="molecule type" value="Genomic_DNA"/>
</dbReference>
<evidence type="ECO:0000256" key="1">
    <source>
        <dbReference type="ARBA" id="ARBA00004442"/>
    </source>
</evidence>
<dbReference type="InterPro" id="IPR051808">
    <property type="entry name" value="Type_IV_pilus_biogenesis"/>
</dbReference>
<organism evidence="11 12">
    <name type="scientific">Zobellella endophytica</name>
    <dbReference type="NCBI Taxonomy" id="2116700"/>
    <lineage>
        <taxon>Bacteria</taxon>
        <taxon>Pseudomonadati</taxon>
        <taxon>Pseudomonadota</taxon>
        <taxon>Gammaproteobacteria</taxon>
        <taxon>Aeromonadales</taxon>
        <taxon>Aeromonadaceae</taxon>
        <taxon>Zobellella</taxon>
    </lineage>
</organism>
<dbReference type="InterPro" id="IPR013355">
    <property type="entry name" value="Pilus_4_PilQ"/>
</dbReference>
<evidence type="ECO:0000313" key="12">
    <source>
        <dbReference type="Proteomes" id="UP000240243"/>
    </source>
</evidence>
<gene>
    <name evidence="11" type="ORF">C7H85_07925</name>
</gene>
<reference evidence="11 12" key="1">
    <citation type="submission" date="2018-03" db="EMBL/GenBank/DDBJ databases">
        <title>The draft genome of Zobellella sp. 59N8.</title>
        <authorList>
            <person name="Liu L."/>
            <person name="Li L."/>
            <person name="Zhang X."/>
            <person name="Liang L."/>
            <person name="Wang T."/>
        </authorList>
    </citation>
    <scope>NUCLEOTIDE SEQUENCE [LARGE SCALE GENOMIC DNA]</scope>
    <source>
        <strain evidence="11 12">59N8</strain>
    </source>
</reference>
<evidence type="ECO:0000256" key="6">
    <source>
        <dbReference type="ARBA" id="ARBA00023136"/>
    </source>
</evidence>
<comment type="caution">
    <text evidence="11">The sequence shown here is derived from an EMBL/GenBank/DDBJ whole genome shotgun (WGS) entry which is preliminary data.</text>
</comment>
<dbReference type="Pfam" id="PF00263">
    <property type="entry name" value="Secretin"/>
    <property type="match status" value="1"/>
</dbReference>
<keyword evidence="12" id="KW-1185">Reference proteome</keyword>
<evidence type="ECO:0000256" key="8">
    <source>
        <dbReference type="RuleBase" id="RU004004"/>
    </source>
</evidence>
<dbReference type="InterPro" id="IPR001775">
    <property type="entry name" value="GspD/PilQ"/>
</dbReference>
<dbReference type="SMART" id="SM00965">
    <property type="entry name" value="STN"/>
    <property type="match status" value="1"/>
</dbReference>
<proteinExistence type="inferred from homology"/>
<dbReference type="NCBIfam" id="TIGR02515">
    <property type="entry name" value="IV_pilus_PilQ"/>
    <property type="match status" value="1"/>
</dbReference>
<dbReference type="InterPro" id="IPR004846">
    <property type="entry name" value="T2SS/T3SS_dom"/>
</dbReference>
<keyword evidence="5" id="KW-0653">Protein transport</keyword>
<dbReference type="OrthoDB" id="9779724at2"/>
<sequence length="675" mass="73893">MRRHMGVKWMALVACALMLVGRAQAVSLESLKVNPLTGDQLLLELEFDMPPLGVTELMRYQPDRLVLQIPDGRSALRENVIPIERQGIELVDVRRVGRNLEVAVGMDRVQPYQVTVEDNSLRLLLGRAVSGTSSSGATLPPGAINSITGVDFRRGRDGQGQVLVNLDKSSAAVDMQVRGNQLIAQFHNTHIPDELLQALDVNDFATVVSRITSSRDRGTALLTVETTGAFDYRYDQSERMFVLEVARPAAAAAVANDDRRRYTGKPISMNFQDIPVRTVLQLIADFNNFNLVTTDSVQGNITLRLDGVPWEQALDIILQVRGLDKRLDGNILLIAPAAELAQQEQQQLENRQAQEVLAPLVTEFLQVNYAKATDVVALLSNESTRLLTERGAIAVDDRTNTLVIKDTRESIDNIRRMLELLDIPIKQVVIEARMVTIDDGFEEAFGVRWGYSNTTSTSGNRNQQSVSGTLEGLRSAVDNSLNVNLPVAGAAGNIAFQIAKLGGGRILDLELSALERENRAEIIASPRVTTSNQKPALIEQGTQIPFSSTSNAGTEVEFQDAVLSLRVTPQITPDNRVVLDLTVTQDTIGERIPQATGGEAVAINTQSITTQVLVNDGETLVLGGIFQQNITRNVTKVPVLGDIPVVGNLFKTTRDNNAKRELIIFVTPRIVHDSL</sequence>
<dbReference type="PANTHER" id="PTHR30604:SF1">
    <property type="entry name" value="DNA UTILIZATION PROTEIN HOFQ"/>
    <property type="match status" value="1"/>
</dbReference>
<evidence type="ECO:0000256" key="3">
    <source>
        <dbReference type="ARBA" id="ARBA00022448"/>
    </source>
</evidence>
<evidence type="ECO:0000259" key="10">
    <source>
        <dbReference type="SMART" id="SM00965"/>
    </source>
</evidence>
<dbReference type="InterPro" id="IPR005644">
    <property type="entry name" value="NolW-like"/>
</dbReference>
<evidence type="ECO:0000256" key="2">
    <source>
        <dbReference type="ARBA" id="ARBA00006304"/>
    </source>
</evidence>
<dbReference type="InterPro" id="IPR004845">
    <property type="entry name" value="T2SS_GspD_CS"/>
</dbReference>
<dbReference type="Pfam" id="PF03958">
    <property type="entry name" value="Secretin_N"/>
    <property type="match status" value="1"/>
</dbReference>